<dbReference type="InterPro" id="IPR043502">
    <property type="entry name" value="DNA/RNA_pol_sf"/>
</dbReference>
<comment type="caution">
    <text evidence="2">The sequence shown here is derived from an EMBL/GenBank/DDBJ whole genome shotgun (WGS) entry which is preliminary data.</text>
</comment>
<dbReference type="AlphaFoldDB" id="A0AAU9K3P4"/>
<dbReference type="Proteomes" id="UP001162131">
    <property type="component" value="Unassembled WGS sequence"/>
</dbReference>
<dbReference type="Pfam" id="PF00078">
    <property type="entry name" value="RVT_1"/>
    <property type="match status" value="1"/>
</dbReference>
<dbReference type="SUPFAM" id="SSF56672">
    <property type="entry name" value="DNA/RNA polymerases"/>
    <property type="match status" value="1"/>
</dbReference>
<organism evidence="2 3">
    <name type="scientific">Blepharisma stoltei</name>
    <dbReference type="NCBI Taxonomy" id="1481888"/>
    <lineage>
        <taxon>Eukaryota</taxon>
        <taxon>Sar</taxon>
        <taxon>Alveolata</taxon>
        <taxon>Ciliophora</taxon>
        <taxon>Postciliodesmatophora</taxon>
        <taxon>Heterotrichea</taxon>
        <taxon>Heterotrichida</taxon>
        <taxon>Blepharismidae</taxon>
        <taxon>Blepharisma</taxon>
    </lineage>
</organism>
<name>A0AAU9K3P4_9CILI</name>
<dbReference type="PANTHER" id="PTHR19446">
    <property type="entry name" value="REVERSE TRANSCRIPTASES"/>
    <property type="match status" value="1"/>
</dbReference>
<evidence type="ECO:0000313" key="2">
    <source>
        <dbReference type="EMBL" id="CAG9332482.1"/>
    </source>
</evidence>
<accession>A0AAU9K3P4</accession>
<reference evidence="2" key="1">
    <citation type="submission" date="2021-09" db="EMBL/GenBank/DDBJ databases">
        <authorList>
            <consortium name="AG Swart"/>
            <person name="Singh M."/>
            <person name="Singh A."/>
            <person name="Seah K."/>
            <person name="Emmerich C."/>
        </authorList>
    </citation>
    <scope>NUCLEOTIDE SEQUENCE</scope>
    <source>
        <strain evidence="2">ATCC30299</strain>
    </source>
</reference>
<feature type="domain" description="Reverse transcriptase" evidence="1">
    <location>
        <begin position="11"/>
        <end position="282"/>
    </location>
</feature>
<dbReference type="CDD" id="cd01650">
    <property type="entry name" value="RT_nLTR_like"/>
    <property type="match status" value="1"/>
</dbReference>
<evidence type="ECO:0000259" key="1">
    <source>
        <dbReference type="PROSITE" id="PS50878"/>
    </source>
</evidence>
<dbReference type="InterPro" id="IPR000477">
    <property type="entry name" value="RT_dom"/>
</dbReference>
<keyword evidence="3" id="KW-1185">Reference proteome</keyword>
<gene>
    <name evidence="2" type="ORF">BSTOLATCC_MIC55928</name>
</gene>
<dbReference type="PROSITE" id="PS50878">
    <property type="entry name" value="RT_POL"/>
    <property type="match status" value="1"/>
</dbReference>
<evidence type="ECO:0000313" key="3">
    <source>
        <dbReference type="Proteomes" id="UP001162131"/>
    </source>
</evidence>
<protein>
    <recommendedName>
        <fullName evidence="1">Reverse transcriptase domain-containing protein</fullName>
    </recommendedName>
</protein>
<sequence length="589" mass="67628">MVKALKTLFNQMWSDTQLPLLMKKAHIVLIPKVKDSKNPQNLRPITLINAIYKLFDKLVTERLRRDITEKNIIHPSQAGFISGRNCTEHIFSLQTIIALREKMSKPTYCAYLDLKKAFDSVHRGLLFKTMLDRGIDSKLVAIIQEMYKDESSSIIINGRLSKWISINKGVRQGGCSSPLCFNFIPNELAWELENKKLGVAIPGGQTIGLLLYADDVVLIAESSTQLNRMCMVVQDWLNRYKLLLNIAKSNVVVYHSRDRPRIEINGERLQVINSYKYLGYLVDKRIGNTTHLKERLGKMKASVGTFMGMLHAMKGVRIEKKKTIARACINTVALYGTEVFATSENYNSVLEMMERLQRRYARRLLGAPRNACNETVLNDADIVSIETELDNRLLAFRCRLQTKGNAIIQDLLQINKQWLLPWEIRCRKVQEKYGLPDDGINDHWSKMKMRSDAKKIERMPTETWKTTGLYRTLIGSEPKDGLPLYLRGTPAMNGATSIIFGLRAGSNFTNQCRYTRHIIDSPDCKFCGKPVEDEVHVIEECEAYEESRIKITEFLKGLLKDHFSLLKLTEIVLYSWRLEQSWKRNAEGK</sequence>
<dbReference type="EMBL" id="CAJZBQ010000054">
    <property type="protein sequence ID" value="CAG9332482.1"/>
    <property type="molecule type" value="Genomic_DNA"/>
</dbReference>
<proteinExistence type="predicted"/>